<evidence type="ECO:0000313" key="2">
    <source>
        <dbReference type="Proteomes" id="UP001434883"/>
    </source>
</evidence>
<reference evidence="1 2" key="1">
    <citation type="submission" date="2021-06" db="EMBL/GenBank/DDBJ databases">
        <authorList>
            <person name="Palmer J.M."/>
        </authorList>
    </citation>
    <scope>NUCLEOTIDE SEQUENCE [LARGE SCALE GENOMIC DNA]</scope>
    <source>
        <strain evidence="1 2">XC_2019</strain>
        <tissue evidence="1">Muscle</tissue>
    </source>
</reference>
<comment type="caution">
    <text evidence="1">The sequence shown here is derived from an EMBL/GenBank/DDBJ whole genome shotgun (WGS) entry which is preliminary data.</text>
</comment>
<dbReference type="EMBL" id="JAHRIN010009144">
    <property type="protein sequence ID" value="MEQ2194351.1"/>
    <property type="molecule type" value="Genomic_DNA"/>
</dbReference>
<proteinExistence type="predicted"/>
<gene>
    <name evidence="1" type="ORF">XENOCAPTIV_027891</name>
</gene>
<name>A0ABV0QEV1_9TELE</name>
<sequence>MQRGFSENNEPPKSRWAGTKTSFLGELPYLRQITARQDVNFFPVLVRAARIFVFLKMFEPRMSVWLDTYLQRRVQRQVGVQQVLWFQVTMDNPVTVQILKHRRTWEEPTVKADPLKVYLEQ</sequence>
<organism evidence="1 2">
    <name type="scientific">Xenoophorus captivus</name>
    <dbReference type="NCBI Taxonomy" id="1517983"/>
    <lineage>
        <taxon>Eukaryota</taxon>
        <taxon>Metazoa</taxon>
        <taxon>Chordata</taxon>
        <taxon>Craniata</taxon>
        <taxon>Vertebrata</taxon>
        <taxon>Euteleostomi</taxon>
        <taxon>Actinopterygii</taxon>
        <taxon>Neopterygii</taxon>
        <taxon>Teleostei</taxon>
        <taxon>Neoteleostei</taxon>
        <taxon>Acanthomorphata</taxon>
        <taxon>Ovalentaria</taxon>
        <taxon>Atherinomorphae</taxon>
        <taxon>Cyprinodontiformes</taxon>
        <taxon>Goodeidae</taxon>
        <taxon>Xenoophorus</taxon>
    </lineage>
</organism>
<keyword evidence="2" id="KW-1185">Reference proteome</keyword>
<dbReference type="Proteomes" id="UP001434883">
    <property type="component" value="Unassembled WGS sequence"/>
</dbReference>
<evidence type="ECO:0000313" key="1">
    <source>
        <dbReference type="EMBL" id="MEQ2194351.1"/>
    </source>
</evidence>
<protein>
    <submittedName>
        <fullName evidence="1">Uncharacterized protein</fullName>
    </submittedName>
</protein>
<accession>A0ABV0QEV1</accession>